<gene>
    <name evidence="3" type="ORF">FGO68_gene9907</name>
</gene>
<feature type="compositionally biased region" description="Polar residues" evidence="2">
    <location>
        <begin position="1"/>
        <end position="15"/>
    </location>
</feature>
<feature type="region of interest" description="Disordered" evidence="2">
    <location>
        <begin position="1"/>
        <end position="28"/>
    </location>
</feature>
<evidence type="ECO:0000313" key="4">
    <source>
        <dbReference type="Proteomes" id="UP000785679"/>
    </source>
</evidence>
<name>A0A8J8NWS8_HALGN</name>
<evidence type="ECO:0000313" key="3">
    <source>
        <dbReference type="EMBL" id="TNV83018.1"/>
    </source>
</evidence>
<evidence type="ECO:0000256" key="1">
    <source>
        <dbReference type="SAM" id="Coils"/>
    </source>
</evidence>
<keyword evidence="4" id="KW-1185">Reference proteome</keyword>
<keyword evidence="1" id="KW-0175">Coiled coil</keyword>
<feature type="compositionally biased region" description="Polar residues" evidence="2">
    <location>
        <begin position="66"/>
        <end position="81"/>
    </location>
</feature>
<protein>
    <submittedName>
        <fullName evidence="3">Uncharacterized protein</fullName>
    </submittedName>
</protein>
<feature type="region of interest" description="Disordered" evidence="2">
    <location>
        <begin position="42"/>
        <end position="84"/>
    </location>
</feature>
<dbReference type="Proteomes" id="UP000785679">
    <property type="component" value="Unassembled WGS sequence"/>
</dbReference>
<organism evidence="3 4">
    <name type="scientific">Halteria grandinella</name>
    <dbReference type="NCBI Taxonomy" id="5974"/>
    <lineage>
        <taxon>Eukaryota</taxon>
        <taxon>Sar</taxon>
        <taxon>Alveolata</taxon>
        <taxon>Ciliophora</taxon>
        <taxon>Intramacronucleata</taxon>
        <taxon>Spirotrichea</taxon>
        <taxon>Stichotrichia</taxon>
        <taxon>Sporadotrichida</taxon>
        <taxon>Halteriidae</taxon>
        <taxon>Halteria</taxon>
    </lineage>
</organism>
<reference evidence="3" key="1">
    <citation type="submission" date="2019-06" db="EMBL/GenBank/DDBJ databases">
        <authorList>
            <person name="Zheng W."/>
        </authorList>
    </citation>
    <scope>NUCLEOTIDE SEQUENCE</scope>
    <source>
        <strain evidence="3">QDHG01</strain>
    </source>
</reference>
<dbReference type="AlphaFoldDB" id="A0A8J8NWS8"/>
<evidence type="ECO:0000256" key="2">
    <source>
        <dbReference type="SAM" id="MobiDB-lite"/>
    </source>
</evidence>
<accession>A0A8J8NWS8</accession>
<dbReference type="EMBL" id="RRYP01004258">
    <property type="protein sequence ID" value="TNV83018.1"/>
    <property type="molecule type" value="Genomic_DNA"/>
</dbReference>
<comment type="caution">
    <text evidence="3">The sequence shown here is derived from an EMBL/GenBank/DDBJ whole genome shotgun (WGS) entry which is preliminary data.</text>
</comment>
<feature type="coiled-coil region" evidence="1">
    <location>
        <begin position="88"/>
        <end position="179"/>
    </location>
</feature>
<sequence>MNQGRTFNESASYRQNDPAIPPINQPEISDFMNDEQARLRMDRPKQPVPPPFGLSFIEKVTDSKKTTQSQQSPYINSQQDPNFEPSELQRITWERDELQAKLEAQETAWKKRHADLGDQFIALTKTMNARFDEQEARFIEQEARFTEQEAKLTQQEARLTQLEEENRQMKAEQAMVAQRIKAMLDEAGDKDVSRDALTKFYEEIQEQAKARQA</sequence>
<proteinExistence type="predicted"/>